<protein>
    <recommendedName>
        <fullName evidence="4">ABC transporter permease</fullName>
    </recommendedName>
</protein>
<feature type="transmembrane region" description="Helical" evidence="1">
    <location>
        <begin position="135"/>
        <end position="157"/>
    </location>
</feature>
<evidence type="ECO:0000313" key="3">
    <source>
        <dbReference type="Proteomes" id="UP000823790"/>
    </source>
</evidence>
<feature type="transmembrane region" description="Helical" evidence="1">
    <location>
        <begin position="254"/>
        <end position="275"/>
    </location>
</feature>
<proteinExistence type="predicted"/>
<keyword evidence="3" id="KW-1185">Reference proteome</keyword>
<evidence type="ECO:0008006" key="4">
    <source>
        <dbReference type="Google" id="ProtNLM"/>
    </source>
</evidence>
<feature type="transmembrane region" description="Helical" evidence="1">
    <location>
        <begin position="177"/>
        <end position="201"/>
    </location>
</feature>
<comment type="caution">
    <text evidence="2">The sequence shown here is derived from an EMBL/GenBank/DDBJ whole genome shotgun (WGS) entry which is preliminary data.</text>
</comment>
<dbReference type="EMBL" id="JAGJRS010000018">
    <property type="protein sequence ID" value="MBP1474451.1"/>
    <property type="molecule type" value="Genomic_DNA"/>
</dbReference>
<dbReference type="RefSeq" id="WP_209619244.1">
    <property type="nucleotide sequence ID" value="NZ_JAGJRS010000018.1"/>
</dbReference>
<organism evidence="2 3">
    <name type="scientific">Frateuria flava</name>
    <dbReference type="NCBI Taxonomy" id="2821489"/>
    <lineage>
        <taxon>Bacteria</taxon>
        <taxon>Pseudomonadati</taxon>
        <taxon>Pseudomonadota</taxon>
        <taxon>Gammaproteobacteria</taxon>
        <taxon>Lysobacterales</taxon>
        <taxon>Rhodanobacteraceae</taxon>
        <taxon>Frateuria</taxon>
    </lineage>
</organism>
<dbReference type="Proteomes" id="UP000823790">
    <property type="component" value="Unassembled WGS sequence"/>
</dbReference>
<feature type="transmembrane region" description="Helical" evidence="1">
    <location>
        <begin position="82"/>
        <end position="102"/>
    </location>
</feature>
<evidence type="ECO:0000256" key="1">
    <source>
        <dbReference type="SAM" id="Phobius"/>
    </source>
</evidence>
<name>A0ABS4DN40_9GAMM</name>
<keyword evidence="1" id="KW-1133">Transmembrane helix</keyword>
<evidence type="ECO:0000313" key="2">
    <source>
        <dbReference type="EMBL" id="MBP1474451.1"/>
    </source>
</evidence>
<feature type="transmembrane region" description="Helical" evidence="1">
    <location>
        <begin position="227"/>
        <end position="248"/>
    </location>
</feature>
<sequence>MMTSTRRTDVGAVMLAPVAALQWRLLLLWLVLLLLPTALAALPVWRTLADLLDRSVHAADWAQRFDGLAFGDVVDKLGDSGAALHGSLLLATVFALLLGPFLTGMTVATGRAGRALGFGQLLQSGVIEYGRMFRLMLWSLLPYAIAIGLGAMAIGAAHKSGEHAVLQSAADRYTNTALWVLAVLFVLAHATVESARAAFIVDPGLRSATRALGRGFMQLLRRPLGTLLSYLLIGAIGSAIALACGVGRVHTPAVGLGGFLLALLFAELAVLAVGWMRIARLFALAAVGRSLAPRRGGFTPAL</sequence>
<gene>
    <name evidence="2" type="ORF">J7I44_09065</name>
</gene>
<reference evidence="2 3" key="1">
    <citation type="submission" date="2021-04" db="EMBL/GenBank/DDBJ databases">
        <authorList>
            <person name="Huq M.A."/>
        </authorList>
    </citation>
    <scope>NUCLEOTIDE SEQUENCE [LARGE SCALE GENOMIC DNA]</scope>
    <source>
        <strain evidence="2 3">MAH-13</strain>
    </source>
</reference>
<accession>A0ABS4DN40</accession>
<keyword evidence="1" id="KW-0472">Membrane</keyword>
<keyword evidence="1" id="KW-0812">Transmembrane</keyword>